<proteinExistence type="predicted"/>
<comment type="caution">
    <text evidence="1">The sequence shown here is derived from an EMBL/GenBank/DDBJ whole genome shotgun (WGS) entry which is preliminary data.</text>
</comment>
<sequence>MNHLGVSVSPNSVIKTLDCVGEDFENNRVAWNSKIITHLKEELELTSQIEQLNNEKNDLQEKLGTPGLGNDNKELNKELKRVCDDYNKEEGKLISQRGGHPPTYCAVIDNFDLRIEAADMTSDNQTKDIHCILKDFIVLVSRVFLEHFSKFQNTFKDVVPQHIQPKYSNEMSKRSKKENMGIIFKNENKGEDMIDIARYLHNLVPSVGEEKNEKFRRMPVVGDQLTIERGVEAKFSVSNAYTPRR</sequence>
<protein>
    <submittedName>
        <fullName evidence="1">Uncharacterized protein</fullName>
    </submittedName>
</protein>
<dbReference type="OrthoDB" id="5981305at2759"/>
<gene>
    <name evidence="1" type="ORF">PACLA_8A027139</name>
</gene>
<dbReference type="AlphaFoldDB" id="A0A7D9LDS2"/>
<accession>A0A7D9LDS2</accession>
<name>A0A7D9LDS2_PARCT</name>
<keyword evidence="2" id="KW-1185">Reference proteome</keyword>
<evidence type="ECO:0000313" key="2">
    <source>
        <dbReference type="Proteomes" id="UP001152795"/>
    </source>
</evidence>
<organism evidence="1 2">
    <name type="scientific">Paramuricea clavata</name>
    <name type="common">Red gorgonian</name>
    <name type="synonym">Violescent sea-whip</name>
    <dbReference type="NCBI Taxonomy" id="317549"/>
    <lineage>
        <taxon>Eukaryota</taxon>
        <taxon>Metazoa</taxon>
        <taxon>Cnidaria</taxon>
        <taxon>Anthozoa</taxon>
        <taxon>Octocorallia</taxon>
        <taxon>Malacalcyonacea</taxon>
        <taxon>Plexauridae</taxon>
        <taxon>Paramuricea</taxon>
    </lineage>
</organism>
<dbReference type="Proteomes" id="UP001152795">
    <property type="component" value="Unassembled WGS sequence"/>
</dbReference>
<evidence type="ECO:0000313" key="1">
    <source>
        <dbReference type="EMBL" id="CAB4030960.1"/>
    </source>
</evidence>
<reference evidence="1" key="1">
    <citation type="submission" date="2020-04" db="EMBL/GenBank/DDBJ databases">
        <authorList>
            <person name="Alioto T."/>
            <person name="Alioto T."/>
            <person name="Gomez Garrido J."/>
        </authorList>
    </citation>
    <scope>NUCLEOTIDE SEQUENCE</scope>
    <source>
        <strain evidence="1">A484AB</strain>
    </source>
</reference>
<dbReference type="EMBL" id="CACRXK020017264">
    <property type="protein sequence ID" value="CAB4030960.1"/>
    <property type="molecule type" value="Genomic_DNA"/>
</dbReference>